<dbReference type="EMBL" id="JARKNE010000011">
    <property type="protein sequence ID" value="KAK5782974.1"/>
    <property type="molecule type" value="Genomic_DNA"/>
</dbReference>
<reference evidence="2 3" key="1">
    <citation type="submission" date="2023-03" db="EMBL/GenBank/DDBJ databases">
        <title>WGS of Gossypium arboreum.</title>
        <authorList>
            <person name="Yu D."/>
        </authorList>
    </citation>
    <scope>NUCLEOTIDE SEQUENCE [LARGE SCALE GENOMIC DNA]</scope>
    <source>
        <tissue evidence="2">Leaf</tissue>
    </source>
</reference>
<evidence type="ECO:0000313" key="2">
    <source>
        <dbReference type="EMBL" id="KAK5782974.1"/>
    </source>
</evidence>
<dbReference type="Proteomes" id="UP001358586">
    <property type="component" value="Chromosome 11"/>
</dbReference>
<evidence type="ECO:0000256" key="1">
    <source>
        <dbReference type="SAM" id="MobiDB-lite"/>
    </source>
</evidence>
<accession>A0ABR0MXF6</accession>
<gene>
    <name evidence="2" type="ORF">PVK06_037480</name>
</gene>
<name>A0ABR0MXF6_GOSAR</name>
<protein>
    <submittedName>
        <fullName evidence="2">Uncharacterized protein</fullName>
    </submittedName>
</protein>
<proteinExistence type="predicted"/>
<feature type="region of interest" description="Disordered" evidence="1">
    <location>
        <begin position="84"/>
        <end position="135"/>
    </location>
</feature>
<evidence type="ECO:0000313" key="3">
    <source>
        <dbReference type="Proteomes" id="UP001358586"/>
    </source>
</evidence>
<organism evidence="2 3">
    <name type="scientific">Gossypium arboreum</name>
    <name type="common">Tree cotton</name>
    <name type="synonym">Gossypium nanking</name>
    <dbReference type="NCBI Taxonomy" id="29729"/>
    <lineage>
        <taxon>Eukaryota</taxon>
        <taxon>Viridiplantae</taxon>
        <taxon>Streptophyta</taxon>
        <taxon>Embryophyta</taxon>
        <taxon>Tracheophyta</taxon>
        <taxon>Spermatophyta</taxon>
        <taxon>Magnoliopsida</taxon>
        <taxon>eudicotyledons</taxon>
        <taxon>Gunneridae</taxon>
        <taxon>Pentapetalae</taxon>
        <taxon>rosids</taxon>
        <taxon>malvids</taxon>
        <taxon>Malvales</taxon>
        <taxon>Malvaceae</taxon>
        <taxon>Malvoideae</taxon>
        <taxon>Gossypium</taxon>
    </lineage>
</organism>
<keyword evidence="3" id="KW-1185">Reference proteome</keyword>
<sequence length="135" mass="14997">MTSVEESTTLEFIHQHLLGDFTSADAFISSLDFGLSQLQNYQVPELYQPHSPVSDPNCRIPEIFGYDVKPEVVELASPSVFISGSKMEQKATPPATTCRKRGKEKRNKSPESDVMSQVSSELASAVVKEEEDKPY</sequence>
<comment type="caution">
    <text evidence="2">The sequence shown here is derived from an EMBL/GenBank/DDBJ whole genome shotgun (WGS) entry which is preliminary data.</text>
</comment>